<evidence type="ECO:0000256" key="2">
    <source>
        <dbReference type="ARBA" id="ARBA00023125"/>
    </source>
</evidence>
<keyword evidence="7" id="KW-1185">Reference proteome</keyword>
<gene>
    <name evidence="6" type="ORF">B0I28_11057</name>
</gene>
<dbReference type="Gene3D" id="1.25.40.10">
    <property type="entry name" value="Tetratricopeptide repeat domain"/>
    <property type="match status" value="2"/>
</dbReference>
<dbReference type="SUPFAM" id="SSF48452">
    <property type="entry name" value="TPR-like"/>
    <property type="match status" value="2"/>
</dbReference>
<sequence length="1056" mass="111731">MPPLDASTFTVGVLGPLAVGTADGPVEVAGARLRALLTRLAQSAGRPVAAESLAAAVWPEDGPADPASAVRSLVARLRRLLPPGAVASVPGGYRLEADPEAVDLLRFERLAAAGRRALRAGDPAARGLLAEALGLWRGPALADTPDALSAIAALEETRLAAVEDWAEAELASGAAAAAPLPALAEAAAAHPLRERLHALYFRALLAAGQGAEALARYDALRRRLADELGADPGPDLQAVHMRLLEPAPPKPARTRGNLRAPLTSFVGREPERAQIAAALGNARLVTLCGPGGVGKTRLATSAAASTAPPGGAWIAELAPVTDPEGVARAAAEAVGAFDTDPAERRAPAATLELLVEALAGRPALLVLDNCEHLIDAAADFADRLLGACPDLRILATSREPLAITGETVCHIGPLGSQAAQRLFADRAAAVRPGFTVDASNAADVAALCDRLDRLPLAIELAAAKLRTLDLPQVADRLGDRFLLLTGGSRTALPRHQTLRAVVAWSWDLLEPSERDLAESASVFAGGLSIDAAEWLGASLDTLTSLADKSILQSTGSGRFHMLETIREYGQERLAETGRLVKAHEAHAAYALELAEAAEPHLRGPDQIEWMRRLDAERGNLLAAFHFAVGGGDADTAVRLAAAMCIHWLYAGARPEVTGWLDAALAVPGPAPDESRVVVQGMAVINRMMCGTFQTDGIIEEFDAVVRAAAPYPDHPLLVLAEPLLLMFIDEHDGGFACIERRMAHPDPWVRSVLWMLRALLLEDRGEMTEMRVDLGRAASGFRDTGDRFGLYHALNWLAQIGLMFGDLEPAVAALEESIALQRELSPGAAAIQTRTILASALIREGRNDEAREALEAVIAEAEADRDHPSAGREALFAHLGLGDLARLEGRLEDAERHYTVADGLREDQWVIVPPQWTALMSRARIFTALARDDQEGARRLLAESFDAAHSALDMPVLAKVAIAAGSFAAAGGDDAAAAELLGVADELRGAPDRFDVDAAILERALRKRLGAEPFEAAARHGRALDRDAALARLERACKAREPDPEARRSRGASQLD</sequence>
<dbReference type="AlphaFoldDB" id="A0A2T0UE05"/>
<dbReference type="InterPro" id="IPR011990">
    <property type="entry name" value="TPR-like_helical_dom_sf"/>
</dbReference>
<dbReference type="Gene3D" id="1.10.10.10">
    <property type="entry name" value="Winged helix-like DNA-binding domain superfamily/Winged helix DNA-binding domain"/>
    <property type="match status" value="1"/>
</dbReference>
<keyword evidence="2 3" id="KW-0238">DNA-binding</keyword>
<dbReference type="CDD" id="cd15831">
    <property type="entry name" value="BTAD"/>
    <property type="match status" value="1"/>
</dbReference>
<evidence type="ECO:0000259" key="5">
    <source>
        <dbReference type="PROSITE" id="PS51755"/>
    </source>
</evidence>
<name>A0A2T0UE05_9ACTN</name>
<reference evidence="6 7" key="1">
    <citation type="submission" date="2018-03" db="EMBL/GenBank/DDBJ databases">
        <title>Genomic Encyclopedia of Type Strains, Phase III (KMG-III): the genomes of soil and plant-associated and newly described type strains.</title>
        <authorList>
            <person name="Whitman W."/>
        </authorList>
    </citation>
    <scope>NUCLEOTIDE SEQUENCE [LARGE SCALE GENOMIC DNA]</scope>
    <source>
        <strain evidence="6 7">CGMCC 4.7067</strain>
    </source>
</reference>
<dbReference type="Gene3D" id="3.40.50.300">
    <property type="entry name" value="P-loop containing nucleotide triphosphate hydrolases"/>
    <property type="match status" value="1"/>
</dbReference>
<comment type="similarity">
    <text evidence="1">Belongs to the AfsR/DnrI/RedD regulatory family.</text>
</comment>
<feature type="region of interest" description="Disordered" evidence="4">
    <location>
        <begin position="1036"/>
        <end position="1056"/>
    </location>
</feature>
<dbReference type="SMART" id="SM00862">
    <property type="entry name" value="Trans_reg_C"/>
    <property type="match status" value="1"/>
</dbReference>
<feature type="compositionally biased region" description="Basic and acidic residues" evidence="4">
    <location>
        <begin position="1036"/>
        <end position="1048"/>
    </location>
</feature>
<feature type="domain" description="OmpR/PhoB-type" evidence="5">
    <location>
        <begin position="1"/>
        <end position="97"/>
    </location>
</feature>
<dbReference type="Pfam" id="PF13191">
    <property type="entry name" value="AAA_16"/>
    <property type="match status" value="1"/>
</dbReference>
<evidence type="ECO:0000313" key="7">
    <source>
        <dbReference type="Proteomes" id="UP000238176"/>
    </source>
</evidence>
<dbReference type="GO" id="GO:0000160">
    <property type="term" value="P:phosphorelay signal transduction system"/>
    <property type="evidence" value="ECO:0007669"/>
    <property type="project" value="InterPro"/>
</dbReference>
<dbReference type="InterPro" id="IPR005158">
    <property type="entry name" value="BTAD"/>
</dbReference>
<dbReference type="EMBL" id="PVTJ01000010">
    <property type="protein sequence ID" value="PRY56175.1"/>
    <property type="molecule type" value="Genomic_DNA"/>
</dbReference>
<dbReference type="GO" id="GO:0003677">
    <property type="term" value="F:DNA binding"/>
    <property type="evidence" value="ECO:0007669"/>
    <property type="project" value="UniProtKB-UniRule"/>
</dbReference>
<dbReference type="SMART" id="SM01043">
    <property type="entry name" value="BTAD"/>
    <property type="match status" value="1"/>
</dbReference>
<feature type="DNA-binding region" description="OmpR/PhoB-type" evidence="3">
    <location>
        <begin position="1"/>
        <end position="97"/>
    </location>
</feature>
<dbReference type="SUPFAM" id="SSF46894">
    <property type="entry name" value="C-terminal effector domain of the bipartite response regulators"/>
    <property type="match status" value="1"/>
</dbReference>
<dbReference type="InterPro" id="IPR016032">
    <property type="entry name" value="Sig_transdc_resp-reg_C-effctor"/>
</dbReference>
<dbReference type="PRINTS" id="PR00364">
    <property type="entry name" value="DISEASERSIST"/>
</dbReference>
<organism evidence="6 7">
    <name type="scientific">Glycomyces artemisiae</name>
    <dbReference type="NCBI Taxonomy" id="1076443"/>
    <lineage>
        <taxon>Bacteria</taxon>
        <taxon>Bacillati</taxon>
        <taxon>Actinomycetota</taxon>
        <taxon>Actinomycetes</taxon>
        <taxon>Glycomycetales</taxon>
        <taxon>Glycomycetaceae</taxon>
        <taxon>Glycomyces</taxon>
    </lineage>
</organism>
<dbReference type="Proteomes" id="UP000238176">
    <property type="component" value="Unassembled WGS sequence"/>
</dbReference>
<accession>A0A2T0UE05</accession>
<comment type="caution">
    <text evidence="6">The sequence shown here is derived from an EMBL/GenBank/DDBJ whole genome shotgun (WGS) entry which is preliminary data.</text>
</comment>
<dbReference type="GO" id="GO:0006355">
    <property type="term" value="P:regulation of DNA-templated transcription"/>
    <property type="evidence" value="ECO:0007669"/>
    <property type="project" value="InterPro"/>
</dbReference>
<evidence type="ECO:0000313" key="6">
    <source>
        <dbReference type="EMBL" id="PRY56175.1"/>
    </source>
</evidence>
<evidence type="ECO:0000256" key="1">
    <source>
        <dbReference type="ARBA" id="ARBA00005820"/>
    </source>
</evidence>
<dbReference type="PROSITE" id="PS51755">
    <property type="entry name" value="OMPR_PHOB"/>
    <property type="match status" value="1"/>
</dbReference>
<protein>
    <submittedName>
        <fullName evidence="6">Putative ATPase</fullName>
    </submittedName>
</protein>
<dbReference type="PANTHER" id="PTHR47691">
    <property type="entry name" value="REGULATOR-RELATED"/>
    <property type="match status" value="1"/>
</dbReference>
<dbReference type="InterPro" id="IPR036388">
    <property type="entry name" value="WH-like_DNA-bd_sf"/>
</dbReference>
<dbReference type="InterPro" id="IPR027417">
    <property type="entry name" value="P-loop_NTPase"/>
</dbReference>
<proteinExistence type="inferred from homology"/>
<dbReference type="InterPro" id="IPR041664">
    <property type="entry name" value="AAA_16"/>
</dbReference>
<dbReference type="InterPro" id="IPR001867">
    <property type="entry name" value="OmpR/PhoB-type_DNA-bd"/>
</dbReference>
<dbReference type="SUPFAM" id="SSF52540">
    <property type="entry name" value="P-loop containing nucleoside triphosphate hydrolases"/>
    <property type="match status" value="1"/>
</dbReference>
<dbReference type="OrthoDB" id="9812579at2"/>
<evidence type="ECO:0000256" key="3">
    <source>
        <dbReference type="PROSITE-ProRule" id="PRU01091"/>
    </source>
</evidence>
<dbReference type="PANTHER" id="PTHR47691:SF3">
    <property type="entry name" value="HTH-TYPE TRANSCRIPTIONAL REGULATOR RV0890C-RELATED"/>
    <property type="match status" value="1"/>
</dbReference>
<dbReference type="Pfam" id="PF03704">
    <property type="entry name" value="BTAD"/>
    <property type="match status" value="1"/>
</dbReference>
<dbReference type="RefSeq" id="WP_106366084.1">
    <property type="nucleotide sequence ID" value="NZ_PVTJ01000010.1"/>
</dbReference>
<evidence type="ECO:0000256" key="4">
    <source>
        <dbReference type="SAM" id="MobiDB-lite"/>
    </source>
</evidence>